<reference evidence="1" key="1">
    <citation type="journal article" date="2023" name="Mol. Phylogenet. Evol.">
        <title>Genome-scale phylogeny and comparative genomics of the fungal order Sordariales.</title>
        <authorList>
            <person name="Hensen N."/>
            <person name="Bonometti L."/>
            <person name="Westerberg I."/>
            <person name="Brannstrom I.O."/>
            <person name="Guillou S."/>
            <person name="Cros-Aarteil S."/>
            <person name="Calhoun S."/>
            <person name="Haridas S."/>
            <person name="Kuo A."/>
            <person name="Mondo S."/>
            <person name="Pangilinan J."/>
            <person name="Riley R."/>
            <person name="LaButti K."/>
            <person name="Andreopoulos B."/>
            <person name="Lipzen A."/>
            <person name="Chen C."/>
            <person name="Yan M."/>
            <person name="Daum C."/>
            <person name="Ng V."/>
            <person name="Clum A."/>
            <person name="Steindorff A."/>
            <person name="Ohm R.A."/>
            <person name="Martin F."/>
            <person name="Silar P."/>
            <person name="Natvig D.O."/>
            <person name="Lalanne C."/>
            <person name="Gautier V."/>
            <person name="Ament-Velasquez S.L."/>
            <person name="Kruys A."/>
            <person name="Hutchinson M.I."/>
            <person name="Powell A.J."/>
            <person name="Barry K."/>
            <person name="Miller A.N."/>
            <person name="Grigoriev I.V."/>
            <person name="Debuchy R."/>
            <person name="Gladieux P."/>
            <person name="Hiltunen Thoren M."/>
            <person name="Johannesson H."/>
        </authorList>
    </citation>
    <scope>NUCLEOTIDE SEQUENCE</scope>
    <source>
        <strain evidence="1">PSN293</strain>
    </source>
</reference>
<dbReference type="InterPro" id="IPR010828">
    <property type="entry name" value="Atf2/Sli1-like"/>
</dbReference>
<dbReference type="InterPro" id="IPR023213">
    <property type="entry name" value="CAT-like_dom_sf"/>
</dbReference>
<dbReference type="AlphaFoldDB" id="A0AAN6Y1A0"/>
<dbReference type="EMBL" id="MU858292">
    <property type="protein sequence ID" value="KAK4207477.1"/>
    <property type="molecule type" value="Genomic_DNA"/>
</dbReference>
<keyword evidence="2" id="KW-1185">Reference proteome</keyword>
<dbReference type="InterPro" id="IPR052058">
    <property type="entry name" value="Alcohol_O-acetyltransferase"/>
</dbReference>
<evidence type="ECO:0000313" key="1">
    <source>
        <dbReference type="EMBL" id="KAK4207477.1"/>
    </source>
</evidence>
<gene>
    <name evidence="1" type="ORF">QBC37DRAFT_433383</name>
</gene>
<dbReference type="SUPFAM" id="SSF52777">
    <property type="entry name" value="CoA-dependent acyltransferases"/>
    <property type="match status" value="2"/>
</dbReference>
<proteinExistence type="predicted"/>
<dbReference type="GO" id="GO:0008080">
    <property type="term" value="F:N-acetyltransferase activity"/>
    <property type="evidence" value="ECO:0007669"/>
    <property type="project" value="TreeGrafter"/>
</dbReference>
<dbReference type="Pfam" id="PF07247">
    <property type="entry name" value="AATase"/>
    <property type="match status" value="1"/>
</dbReference>
<dbReference type="PANTHER" id="PTHR28037:SF1">
    <property type="entry name" value="ALCOHOL O-ACETYLTRANSFERASE 1-RELATED"/>
    <property type="match status" value="1"/>
</dbReference>
<name>A0AAN6Y1A0_9PEZI</name>
<organism evidence="1 2">
    <name type="scientific">Rhypophila decipiens</name>
    <dbReference type="NCBI Taxonomy" id="261697"/>
    <lineage>
        <taxon>Eukaryota</taxon>
        <taxon>Fungi</taxon>
        <taxon>Dikarya</taxon>
        <taxon>Ascomycota</taxon>
        <taxon>Pezizomycotina</taxon>
        <taxon>Sordariomycetes</taxon>
        <taxon>Sordariomycetidae</taxon>
        <taxon>Sordariales</taxon>
        <taxon>Naviculisporaceae</taxon>
        <taxon>Rhypophila</taxon>
    </lineage>
</organism>
<dbReference type="Gene3D" id="3.30.559.10">
    <property type="entry name" value="Chloramphenicol acetyltransferase-like domain"/>
    <property type="match status" value="1"/>
</dbReference>
<accession>A0AAN6Y1A0</accession>
<reference evidence="1" key="2">
    <citation type="submission" date="2023-05" db="EMBL/GenBank/DDBJ databases">
        <authorList>
            <consortium name="Lawrence Berkeley National Laboratory"/>
            <person name="Steindorff A."/>
            <person name="Hensen N."/>
            <person name="Bonometti L."/>
            <person name="Westerberg I."/>
            <person name="Brannstrom I.O."/>
            <person name="Guillou S."/>
            <person name="Cros-Aarteil S."/>
            <person name="Calhoun S."/>
            <person name="Haridas S."/>
            <person name="Kuo A."/>
            <person name="Mondo S."/>
            <person name="Pangilinan J."/>
            <person name="Riley R."/>
            <person name="Labutti K."/>
            <person name="Andreopoulos B."/>
            <person name="Lipzen A."/>
            <person name="Chen C."/>
            <person name="Yanf M."/>
            <person name="Daum C."/>
            <person name="Ng V."/>
            <person name="Clum A."/>
            <person name="Ohm R."/>
            <person name="Martin F."/>
            <person name="Silar P."/>
            <person name="Natvig D."/>
            <person name="Lalanne C."/>
            <person name="Gautier V."/>
            <person name="Ament-Velasquez S.L."/>
            <person name="Kruys A."/>
            <person name="Hutchinson M.I."/>
            <person name="Powell A.J."/>
            <person name="Barry K."/>
            <person name="Miller A.N."/>
            <person name="Grigoriev I.V."/>
            <person name="Debuchy R."/>
            <person name="Gladieux P."/>
            <person name="Thoren M.H."/>
            <person name="Johannesson H."/>
        </authorList>
    </citation>
    <scope>NUCLEOTIDE SEQUENCE</scope>
    <source>
        <strain evidence="1">PSN293</strain>
    </source>
</reference>
<comment type="caution">
    <text evidence="1">The sequence shown here is derived from an EMBL/GenBank/DDBJ whole genome shotgun (WGS) entry which is preliminary data.</text>
</comment>
<dbReference type="PANTHER" id="PTHR28037">
    <property type="entry name" value="ALCOHOL O-ACETYLTRANSFERASE 1-RELATED"/>
    <property type="match status" value="1"/>
</dbReference>
<evidence type="ECO:0000313" key="2">
    <source>
        <dbReference type="Proteomes" id="UP001301769"/>
    </source>
</evidence>
<protein>
    <submittedName>
        <fullName evidence="1">Alcohol acetyltransferase-domain-containing protein</fullName>
    </submittedName>
</protein>
<sequence length="532" mass="59816">MPSAIQPKPVVLRRMGPMECMQAASSSMDVYHSTMVSCHYMIPNDLVDQSVEQQLISTWELAVARVVLRHPMLQVGLRKLDSKKPSFVQVDTINLSKHIEWRLIDPDKEDYGAVRKELYTEQLDKKFPFLEIQPPWRMLILRSLKGPTANDMEVIFGFHHCLHDGMGAKTFHEDLVRALNNPDESKADLVRDHKIKPNATTANIPPSQEDALKFTNTLPHTASTIFYELTPPRLLNTLSSSTRTFTQKCKAWPPITPFDLKANKPTRPSRTHYATFSIPPDMLPTILSNCRTHKTTITALLHSLVLIGLVQQVPASETGSIIKSGTAIDLRRHVIPHTKSKSHPLSNPSRVVANIVTKMSHTFGDDESEANLLENIRKLSKPDTKSDEEEFMKIMWSMATKVRKELQDRLDLGLKNELAGMMKFVGDWQEYLRDAMFKPRTASWMVTNIGVLEGDPEGAGGDGLKNRWYIRKAYFTASAEVAGPGFAVCSVSVKGGELCVEFTWEVGVIEDRVGEAVTAEVERWMRNIGGMV</sequence>
<dbReference type="Proteomes" id="UP001301769">
    <property type="component" value="Unassembled WGS sequence"/>
</dbReference>